<protein>
    <recommendedName>
        <fullName evidence="7">Phosphatidylglycerol--prolipoprotein diacylglyceryl transferase</fullName>
        <ecNumber evidence="7">2.5.1.145</ecNumber>
    </recommendedName>
</protein>
<dbReference type="RefSeq" id="WP_058463174.1">
    <property type="nucleotide sequence ID" value="NZ_CAAAHS010000001.1"/>
</dbReference>
<feature type="transmembrane region" description="Helical" evidence="7">
    <location>
        <begin position="174"/>
        <end position="192"/>
    </location>
</feature>
<dbReference type="GO" id="GO:0005886">
    <property type="term" value="C:plasma membrane"/>
    <property type="evidence" value="ECO:0007669"/>
    <property type="project" value="UniProtKB-SubCell"/>
</dbReference>
<keyword evidence="8" id="KW-0449">Lipoprotein</keyword>
<evidence type="ECO:0000256" key="5">
    <source>
        <dbReference type="ARBA" id="ARBA00022989"/>
    </source>
</evidence>
<dbReference type="PANTHER" id="PTHR30589">
    <property type="entry name" value="PROLIPOPROTEIN DIACYLGLYCERYL TRANSFERASE"/>
    <property type="match status" value="1"/>
</dbReference>
<comment type="pathway">
    <text evidence="7">Protein modification; lipoprotein biosynthesis (diacylglyceryl transfer).</text>
</comment>
<feature type="transmembrane region" description="Helical" evidence="7">
    <location>
        <begin position="53"/>
        <end position="76"/>
    </location>
</feature>
<dbReference type="Pfam" id="PF01790">
    <property type="entry name" value="LGT"/>
    <property type="match status" value="1"/>
</dbReference>
<dbReference type="AlphaFoldDB" id="A0A0W0R159"/>
<dbReference type="EC" id="2.5.1.145" evidence="7"/>
<evidence type="ECO:0000313" key="9">
    <source>
        <dbReference type="Proteomes" id="UP000054859"/>
    </source>
</evidence>
<comment type="function">
    <text evidence="7">Catalyzes the transfer of the diacylglyceryl group from phosphatidylglycerol to the sulfhydryl group of the N-terminal cysteine of a prolipoprotein, the first step in the formation of mature lipoproteins.</text>
</comment>
<keyword evidence="9" id="KW-1185">Reference proteome</keyword>
<keyword evidence="2 7" id="KW-1003">Cell membrane</keyword>
<comment type="caution">
    <text evidence="8">The sequence shown here is derived from an EMBL/GenBank/DDBJ whole genome shotgun (WGS) entry which is preliminary data.</text>
</comment>
<keyword evidence="5 7" id="KW-1133">Transmembrane helix</keyword>
<evidence type="ECO:0000256" key="6">
    <source>
        <dbReference type="ARBA" id="ARBA00023136"/>
    </source>
</evidence>
<feature type="transmembrane region" description="Helical" evidence="7">
    <location>
        <begin position="228"/>
        <end position="252"/>
    </location>
</feature>
<dbReference type="PATRIC" id="fig|45056.6.peg.2201"/>
<keyword evidence="6 7" id="KW-0472">Membrane</keyword>
<evidence type="ECO:0000256" key="4">
    <source>
        <dbReference type="ARBA" id="ARBA00022692"/>
    </source>
</evidence>
<feature type="transmembrane region" description="Helical" evidence="7">
    <location>
        <begin position="96"/>
        <end position="114"/>
    </location>
</feature>
<dbReference type="STRING" id="45056.Lade_2129"/>
<reference evidence="8 9" key="1">
    <citation type="submission" date="2015-11" db="EMBL/GenBank/DDBJ databases">
        <title>Identification of large and diverse effector repertoires of 38 Legionella species.</title>
        <authorList>
            <person name="Burstein D."/>
            <person name="Amaro F."/>
            <person name="Zusman T."/>
            <person name="Lifshitz Z."/>
            <person name="Cohen O."/>
            <person name="Gilbert J.A."/>
            <person name="Pupko T."/>
            <person name="Shuman H.A."/>
            <person name="Segal G."/>
        </authorList>
    </citation>
    <scope>NUCLEOTIDE SEQUENCE [LARGE SCALE GENOMIC DNA]</scope>
    <source>
        <strain evidence="8 9">1762-AUS-E</strain>
    </source>
</reference>
<feature type="binding site" evidence="7">
    <location>
        <position position="139"/>
    </location>
    <ligand>
        <name>a 1,2-diacyl-sn-glycero-3-phospho-(1'-sn-glycerol)</name>
        <dbReference type="ChEBI" id="CHEBI:64716"/>
    </ligand>
</feature>
<dbReference type="NCBIfam" id="TIGR00544">
    <property type="entry name" value="lgt"/>
    <property type="match status" value="1"/>
</dbReference>
<organism evidence="8 9">
    <name type="scientific">Legionella adelaidensis</name>
    <dbReference type="NCBI Taxonomy" id="45056"/>
    <lineage>
        <taxon>Bacteria</taxon>
        <taxon>Pseudomonadati</taxon>
        <taxon>Pseudomonadota</taxon>
        <taxon>Gammaproteobacteria</taxon>
        <taxon>Legionellales</taxon>
        <taxon>Legionellaceae</taxon>
        <taxon>Legionella</taxon>
    </lineage>
</organism>
<dbReference type="PANTHER" id="PTHR30589:SF0">
    <property type="entry name" value="PHOSPHATIDYLGLYCEROL--PROLIPOPROTEIN DIACYLGLYCERYL TRANSFERASE"/>
    <property type="match status" value="1"/>
</dbReference>
<comment type="similarity">
    <text evidence="1 7">Belongs to the Lgt family.</text>
</comment>
<name>A0A0W0R159_9GAMM</name>
<gene>
    <name evidence="7 8" type="primary">lgt</name>
    <name evidence="8" type="ORF">Lade_2129</name>
</gene>
<dbReference type="GO" id="GO:0042158">
    <property type="term" value="P:lipoprotein biosynthetic process"/>
    <property type="evidence" value="ECO:0007669"/>
    <property type="project" value="UniProtKB-UniRule"/>
</dbReference>
<accession>A0A0W0R159</accession>
<feature type="transmembrane region" description="Helical" evidence="7">
    <location>
        <begin position="199"/>
        <end position="216"/>
    </location>
</feature>
<evidence type="ECO:0000256" key="7">
    <source>
        <dbReference type="HAMAP-Rule" id="MF_01147"/>
    </source>
</evidence>
<evidence type="ECO:0000256" key="2">
    <source>
        <dbReference type="ARBA" id="ARBA00022475"/>
    </source>
</evidence>
<dbReference type="PROSITE" id="PS01311">
    <property type="entry name" value="LGT"/>
    <property type="match status" value="1"/>
</dbReference>
<evidence type="ECO:0000256" key="3">
    <source>
        <dbReference type="ARBA" id="ARBA00022679"/>
    </source>
</evidence>
<evidence type="ECO:0000313" key="8">
    <source>
        <dbReference type="EMBL" id="KTC64835.1"/>
    </source>
</evidence>
<feature type="transmembrane region" description="Helical" evidence="7">
    <location>
        <begin position="20"/>
        <end position="41"/>
    </location>
</feature>
<dbReference type="EMBL" id="LNKA01000019">
    <property type="protein sequence ID" value="KTC64835.1"/>
    <property type="molecule type" value="Genomic_DNA"/>
</dbReference>
<keyword evidence="4 7" id="KW-0812">Transmembrane</keyword>
<feature type="transmembrane region" description="Helical" evidence="7">
    <location>
        <begin position="126"/>
        <end position="144"/>
    </location>
</feature>
<evidence type="ECO:0000256" key="1">
    <source>
        <dbReference type="ARBA" id="ARBA00007150"/>
    </source>
</evidence>
<dbReference type="GO" id="GO:0008961">
    <property type="term" value="F:phosphatidylglycerol-prolipoprotein diacylglyceryl transferase activity"/>
    <property type="evidence" value="ECO:0007669"/>
    <property type="project" value="UniProtKB-UniRule"/>
</dbReference>
<dbReference type="UniPathway" id="UPA00664"/>
<comment type="catalytic activity">
    <reaction evidence="7">
        <text>L-cysteinyl-[prolipoprotein] + a 1,2-diacyl-sn-glycero-3-phospho-(1'-sn-glycerol) = an S-1,2-diacyl-sn-glyceryl-L-cysteinyl-[prolipoprotein] + sn-glycerol 1-phosphate + H(+)</text>
        <dbReference type="Rhea" id="RHEA:56712"/>
        <dbReference type="Rhea" id="RHEA-COMP:14679"/>
        <dbReference type="Rhea" id="RHEA-COMP:14680"/>
        <dbReference type="ChEBI" id="CHEBI:15378"/>
        <dbReference type="ChEBI" id="CHEBI:29950"/>
        <dbReference type="ChEBI" id="CHEBI:57685"/>
        <dbReference type="ChEBI" id="CHEBI:64716"/>
        <dbReference type="ChEBI" id="CHEBI:140658"/>
        <dbReference type="EC" id="2.5.1.145"/>
    </reaction>
</comment>
<comment type="subcellular location">
    <subcellularLocation>
        <location evidence="7">Cell membrane</location>
        <topology evidence="7">Multi-pass membrane protein</topology>
    </subcellularLocation>
</comment>
<dbReference type="InterPro" id="IPR001640">
    <property type="entry name" value="Lgt"/>
</dbReference>
<dbReference type="OrthoDB" id="871140at2"/>
<proteinExistence type="inferred from homology"/>
<sequence>MLVFPTIDPVAFSLGPLRVHWYGLMYLVGFFLAWALAYWRVKHYRLNWTAEQISDVVFFSALGVIIGGRLGYMLFYNTQSFLHNPLIIFKLWEGGMSFHGGLLGVALAILAFSYKSKKSFLEIADFAAPLVPLGLAAGRIGNFINGELWGRVTDVSWGMVFPHVDNQPRHPSQLYEFALEGIVLFIIVWWYASKPRPAGCVSGIFLIFYALSRIFIELFRQPDVQLGFIAFDWLTMGQLLSLPLLIIGLILWGTKRNEKLSSTA</sequence>
<dbReference type="Proteomes" id="UP000054859">
    <property type="component" value="Unassembled WGS sequence"/>
</dbReference>
<keyword evidence="3 7" id="KW-0808">Transferase</keyword>
<dbReference type="HAMAP" id="MF_01147">
    <property type="entry name" value="Lgt"/>
    <property type="match status" value="1"/>
</dbReference>